<organism evidence="1 2">
    <name type="scientific">Nocardia suismassiliense</name>
    <dbReference type="NCBI Taxonomy" id="2077092"/>
    <lineage>
        <taxon>Bacteria</taxon>
        <taxon>Bacillati</taxon>
        <taxon>Actinomycetota</taxon>
        <taxon>Actinomycetes</taxon>
        <taxon>Mycobacteriales</taxon>
        <taxon>Nocardiaceae</taxon>
        <taxon>Nocardia</taxon>
    </lineage>
</organism>
<proteinExistence type="predicted"/>
<keyword evidence="2" id="KW-1185">Reference proteome</keyword>
<evidence type="ECO:0000313" key="1">
    <source>
        <dbReference type="EMBL" id="MFF3225586.1"/>
    </source>
</evidence>
<evidence type="ECO:0000313" key="2">
    <source>
        <dbReference type="Proteomes" id="UP001601948"/>
    </source>
</evidence>
<accession>A0ABW6QWE8</accession>
<reference evidence="1 2" key="1">
    <citation type="submission" date="2024-10" db="EMBL/GenBank/DDBJ databases">
        <title>The Natural Products Discovery Center: Release of the First 8490 Sequenced Strains for Exploring Actinobacteria Biosynthetic Diversity.</title>
        <authorList>
            <person name="Kalkreuter E."/>
            <person name="Kautsar S.A."/>
            <person name="Yang D."/>
            <person name="Bader C.D."/>
            <person name="Teijaro C.N."/>
            <person name="Fluegel L."/>
            <person name="Davis C.M."/>
            <person name="Simpson J.R."/>
            <person name="Lauterbach L."/>
            <person name="Steele A.D."/>
            <person name="Gui C."/>
            <person name="Meng S."/>
            <person name="Li G."/>
            <person name="Viehrig K."/>
            <person name="Ye F."/>
            <person name="Su P."/>
            <person name="Kiefer A.F."/>
            <person name="Nichols A."/>
            <person name="Cepeda A.J."/>
            <person name="Yan W."/>
            <person name="Fan B."/>
            <person name="Jiang Y."/>
            <person name="Adhikari A."/>
            <person name="Zheng C.-J."/>
            <person name="Schuster L."/>
            <person name="Cowan T.M."/>
            <person name="Smanski M.J."/>
            <person name="Chevrette M.G."/>
            <person name="De Carvalho L.P.S."/>
            <person name="Shen B."/>
        </authorList>
    </citation>
    <scope>NUCLEOTIDE SEQUENCE [LARGE SCALE GENOMIC DNA]</scope>
    <source>
        <strain evidence="1 2">NPDC003040</strain>
    </source>
</reference>
<dbReference type="RefSeq" id="WP_387720120.1">
    <property type="nucleotide sequence ID" value="NZ_JBIAPI010000005.1"/>
</dbReference>
<sequence length="102" mass="11011">MEPPRVTAGFSGILSVDHRALVDALRKWHSYSEIRELSGGAALLRDALAEVYAAHVGVCERFVGEQAPSLRTAATGQQSAAVRVLRALGQRRRDLVDGSADR</sequence>
<gene>
    <name evidence="1" type="ORF">ACFYV7_22520</name>
</gene>
<dbReference type="Proteomes" id="UP001601948">
    <property type="component" value="Unassembled WGS sequence"/>
</dbReference>
<comment type="caution">
    <text evidence="1">The sequence shown here is derived from an EMBL/GenBank/DDBJ whole genome shotgun (WGS) entry which is preliminary data.</text>
</comment>
<protein>
    <submittedName>
        <fullName evidence="1">Uncharacterized protein</fullName>
    </submittedName>
</protein>
<name>A0ABW6QWE8_9NOCA</name>
<dbReference type="EMBL" id="JBIAPI010000005">
    <property type="protein sequence ID" value="MFF3225586.1"/>
    <property type="molecule type" value="Genomic_DNA"/>
</dbReference>